<name>A0A8J3HZP3_9CHLR</name>
<evidence type="ECO:0000313" key="2">
    <source>
        <dbReference type="EMBL" id="GHO46131.1"/>
    </source>
</evidence>
<dbReference type="RefSeq" id="WP_220195529.1">
    <property type="nucleotide sequence ID" value="NZ_BNJF01000002.1"/>
</dbReference>
<reference evidence="2" key="1">
    <citation type="submission" date="2020-10" db="EMBL/GenBank/DDBJ databases">
        <title>Taxonomic study of unclassified bacteria belonging to the class Ktedonobacteria.</title>
        <authorList>
            <person name="Yabe S."/>
            <person name="Wang C.M."/>
            <person name="Zheng Y."/>
            <person name="Sakai Y."/>
            <person name="Cavaletti L."/>
            <person name="Monciardini P."/>
            <person name="Donadio S."/>
        </authorList>
    </citation>
    <scope>NUCLEOTIDE SEQUENCE</scope>
    <source>
        <strain evidence="2">SOSP1-1</strain>
    </source>
</reference>
<dbReference type="EMBL" id="BNJF01000002">
    <property type="protein sequence ID" value="GHO46131.1"/>
    <property type="molecule type" value="Genomic_DNA"/>
</dbReference>
<dbReference type="PROSITE" id="PS50943">
    <property type="entry name" value="HTH_CROC1"/>
    <property type="match status" value="1"/>
</dbReference>
<comment type="caution">
    <text evidence="2">The sequence shown here is derived from an EMBL/GenBank/DDBJ whole genome shotgun (WGS) entry which is preliminary data.</text>
</comment>
<evidence type="ECO:0000313" key="3">
    <source>
        <dbReference type="Proteomes" id="UP000612362"/>
    </source>
</evidence>
<dbReference type="Proteomes" id="UP000612362">
    <property type="component" value="Unassembled WGS sequence"/>
</dbReference>
<dbReference type="InterPro" id="IPR027417">
    <property type="entry name" value="P-loop_NTPase"/>
</dbReference>
<proteinExistence type="predicted"/>
<dbReference type="Gene3D" id="3.40.50.300">
    <property type="entry name" value="P-loop containing nucleotide triphosphate hydrolases"/>
    <property type="match status" value="1"/>
</dbReference>
<dbReference type="GO" id="GO:0003677">
    <property type="term" value="F:DNA binding"/>
    <property type="evidence" value="ECO:0007669"/>
    <property type="project" value="InterPro"/>
</dbReference>
<feature type="domain" description="HTH cro/C1-type" evidence="1">
    <location>
        <begin position="12"/>
        <end position="67"/>
    </location>
</feature>
<dbReference type="InterPro" id="IPR001387">
    <property type="entry name" value="Cro/C1-type_HTH"/>
</dbReference>
<organism evidence="2 3">
    <name type="scientific">Ktedonospora formicarum</name>
    <dbReference type="NCBI Taxonomy" id="2778364"/>
    <lineage>
        <taxon>Bacteria</taxon>
        <taxon>Bacillati</taxon>
        <taxon>Chloroflexota</taxon>
        <taxon>Ktedonobacteria</taxon>
        <taxon>Ktedonobacterales</taxon>
        <taxon>Ktedonobacteraceae</taxon>
        <taxon>Ktedonospora</taxon>
    </lineage>
</organism>
<evidence type="ECO:0000259" key="1">
    <source>
        <dbReference type="PROSITE" id="PS50943"/>
    </source>
</evidence>
<keyword evidence="3" id="KW-1185">Reference proteome</keyword>
<dbReference type="SMART" id="SM00530">
    <property type="entry name" value="HTH_XRE"/>
    <property type="match status" value="1"/>
</dbReference>
<dbReference type="CDD" id="cd00093">
    <property type="entry name" value="HTH_XRE"/>
    <property type="match status" value="1"/>
</dbReference>
<dbReference type="SUPFAM" id="SSF47413">
    <property type="entry name" value="lambda repressor-like DNA-binding domains"/>
    <property type="match status" value="1"/>
</dbReference>
<sequence length="245" mass="28051">MKNAKATPNHSLRRERELRGWSQCYVADQISAPASSYIHRWEKGLAFPSPFYREKLCALFQKNADELGFPVTSTPRHLSLVPQDSNRVTNVSSHFWYVPYQRNPFFTGREEALNDLYTTFFAEKGGPFSQVQALSGIGGIGKTQAAIEYIYRYRNAYAKVLWMQAETREDLNASCVALRALLKLSSHSEQKEDCAIELIKLWLTSHENWLLILDNIEDFSLLQTILPIDPQGHTLQESERESPAH</sequence>
<gene>
    <name evidence="2" type="ORF">KSX_42940</name>
</gene>
<dbReference type="InterPro" id="IPR010982">
    <property type="entry name" value="Lambda_DNA-bd_dom_sf"/>
</dbReference>
<accession>A0A8J3HZP3</accession>
<dbReference type="AlphaFoldDB" id="A0A8J3HZP3"/>
<dbReference type="Gene3D" id="1.10.260.40">
    <property type="entry name" value="lambda repressor-like DNA-binding domains"/>
    <property type="match status" value="1"/>
</dbReference>
<protein>
    <recommendedName>
        <fullName evidence="1">HTH cro/C1-type domain-containing protein</fullName>
    </recommendedName>
</protein>
<dbReference type="SUPFAM" id="SSF52540">
    <property type="entry name" value="P-loop containing nucleoside triphosphate hydrolases"/>
    <property type="match status" value="1"/>
</dbReference>